<evidence type="ECO:0000313" key="2">
    <source>
        <dbReference type="Proteomes" id="UP000694232"/>
    </source>
</evidence>
<dbReference type="KEGG" id="vos:KNV97_01060"/>
<name>A0A975U7B0_9VIBR</name>
<organism evidence="1 2">
    <name type="scientific">Vibrio ostreae</name>
    <dbReference type="NCBI Taxonomy" id="2841925"/>
    <lineage>
        <taxon>Bacteria</taxon>
        <taxon>Pseudomonadati</taxon>
        <taxon>Pseudomonadota</taxon>
        <taxon>Gammaproteobacteria</taxon>
        <taxon>Vibrionales</taxon>
        <taxon>Vibrionaceae</taxon>
        <taxon>Vibrio</taxon>
    </lineage>
</organism>
<dbReference type="EMBL" id="CP076642">
    <property type="protein sequence ID" value="QXO16510.1"/>
    <property type="molecule type" value="Genomic_DNA"/>
</dbReference>
<proteinExistence type="predicted"/>
<reference evidence="1" key="1">
    <citation type="submission" date="2021-06" db="EMBL/GenBank/DDBJ databases">
        <title>Vibrio nov. sp., novel gut bacterium isolated from Yellow Sea oyster.</title>
        <authorList>
            <person name="Muhammad N."/>
            <person name="Nguyen T.H."/>
            <person name="Lee Y.-J."/>
            <person name="Ko J."/>
            <person name="Kim S.-G."/>
        </authorList>
    </citation>
    <scope>NUCLEOTIDE SEQUENCE</scope>
    <source>
        <strain evidence="1">OG9-811</strain>
    </source>
</reference>
<sequence length="231" mass="26312">MWQQFTDAVSSNSYQCDPYLNGQPDTRRGITALAYLADNSPDVAARIGQFLDHLSQHEPQQYYYPNDELHVTLLSVISCLQGFQLSDIDPQAYVDVFHRALRGLDPIQLELRGVTASPSCIVIQGYPVGNELDILRQRLRDSLQASGLQTSIDARYKLITAHLTAMRFRQPLQNPQQLQVLCAEYRHYPFGSVILNQCDLVFNNWYQTLAETHHLARYCLGGQPSYSRADY</sequence>
<evidence type="ECO:0000313" key="1">
    <source>
        <dbReference type="EMBL" id="QXO16510.1"/>
    </source>
</evidence>
<accession>A0A975U7B0</accession>
<dbReference type="AlphaFoldDB" id="A0A975U7B0"/>
<keyword evidence="2" id="KW-1185">Reference proteome</keyword>
<evidence type="ECO:0008006" key="3">
    <source>
        <dbReference type="Google" id="ProtNLM"/>
    </source>
</evidence>
<dbReference type="Proteomes" id="UP000694232">
    <property type="component" value="Chromosome 2"/>
</dbReference>
<gene>
    <name evidence="1" type="ORF">KNV97_01060</name>
</gene>
<protein>
    <recommendedName>
        <fullName evidence="3">2'-5' RNA ligase family protein</fullName>
    </recommendedName>
</protein>